<feature type="region of interest" description="Disordered" evidence="1">
    <location>
        <begin position="1"/>
        <end position="178"/>
    </location>
</feature>
<dbReference type="AlphaFoldDB" id="A0A9P5VQD1"/>
<organism evidence="2 3">
    <name type="scientific">Podila minutissima</name>
    <dbReference type="NCBI Taxonomy" id="64525"/>
    <lineage>
        <taxon>Eukaryota</taxon>
        <taxon>Fungi</taxon>
        <taxon>Fungi incertae sedis</taxon>
        <taxon>Mucoromycota</taxon>
        <taxon>Mortierellomycotina</taxon>
        <taxon>Mortierellomycetes</taxon>
        <taxon>Mortierellales</taxon>
        <taxon>Mortierellaceae</taxon>
        <taxon>Podila</taxon>
    </lineage>
</organism>
<name>A0A9P5VQD1_9FUNG</name>
<proteinExistence type="predicted"/>
<sequence>MYPNQTGGIFDKENATEPAPSTTTSGAPSLVKQASSLMTPSAKQPLKMGLTRTPSQQGKMTSSAISSPFGLGQSVLRAKTNLQHPPPTGDDSLKATGKKPSNLARTFSALEANPASPSDSPNISASKDDRRRSITKRGSAKSRLIIHRDEPSPTPATPTEPVAEAPSHSQASPVKEAAPVLLKSASSLETTTTQLSINRALESYDKVVVGAAETRTKRRALTNDEEKLEIEYCPPPVPAQPYDPGFEIDYSVFEYMPNPLAYQLRTIDQFEIGPPSFDPAPIDRHRPHKTDKDQSNEEEEEEVAIPTVTIADGKFDVTWSTEGADLKDHNDGNVHPEGDHLFGIKDLHDESKLRPPFDGFIFELEASDDSLSSDEDDILGKKTGSTLLKAGEEKVFGAVDKKKDEFNEALGLEDLEDESKVQAPFSDFAFAL</sequence>
<evidence type="ECO:0000313" key="3">
    <source>
        <dbReference type="Proteomes" id="UP000696485"/>
    </source>
</evidence>
<accession>A0A9P5VQD1</accession>
<evidence type="ECO:0000256" key="1">
    <source>
        <dbReference type="SAM" id="MobiDB-lite"/>
    </source>
</evidence>
<protein>
    <submittedName>
        <fullName evidence="2">Uncharacterized protein</fullName>
    </submittedName>
</protein>
<evidence type="ECO:0000313" key="2">
    <source>
        <dbReference type="EMBL" id="KAF9336719.1"/>
    </source>
</evidence>
<comment type="caution">
    <text evidence="2">The sequence shown here is derived from an EMBL/GenBank/DDBJ whole genome shotgun (WGS) entry which is preliminary data.</text>
</comment>
<feature type="compositionally biased region" description="Polar residues" evidence="1">
    <location>
        <begin position="52"/>
        <end position="66"/>
    </location>
</feature>
<reference evidence="2" key="1">
    <citation type="journal article" date="2020" name="Fungal Divers.">
        <title>Resolving the Mortierellaceae phylogeny through synthesis of multi-gene phylogenetics and phylogenomics.</title>
        <authorList>
            <person name="Vandepol N."/>
            <person name="Liber J."/>
            <person name="Desiro A."/>
            <person name="Na H."/>
            <person name="Kennedy M."/>
            <person name="Barry K."/>
            <person name="Grigoriev I.V."/>
            <person name="Miller A.N."/>
            <person name="O'Donnell K."/>
            <person name="Stajich J.E."/>
            <person name="Bonito G."/>
        </authorList>
    </citation>
    <scope>NUCLEOTIDE SEQUENCE</scope>
    <source>
        <strain evidence="2">NVP1</strain>
    </source>
</reference>
<feature type="region of interest" description="Disordered" evidence="1">
    <location>
        <begin position="276"/>
        <end position="303"/>
    </location>
</feature>
<keyword evidence="3" id="KW-1185">Reference proteome</keyword>
<gene>
    <name evidence="2" type="ORF">BG006_007615</name>
</gene>
<feature type="compositionally biased region" description="Polar residues" evidence="1">
    <location>
        <begin position="19"/>
        <end position="42"/>
    </location>
</feature>
<dbReference type="EMBL" id="JAAAUY010000049">
    <property type="protein sequence ID" value="KAF9336719.1"/>
    <property type="molecule type" value="Genomic_DNA"/>
</dbReference>
<dbReference type="Proteomes" id="UP000696485">
    <property type="component" value="Unassembled WGS sequence"/>
</dbReference>
<feature type="compositionally biased region" description="Polar residues" evidence="1">
    <location>
        <begin position="115"/>
        <end position="125"/>
    </location>
</feature>